<reference evidence="2" key="1">
    <citation type="submission" date="2019-12" db="EMBL/GenBank/DDBJ databases">
        <title>An insight into the sialome of adult female Ixodes ricinus ticks feeding for 6 days.</title>
        <authorList>
            <person name="Perner J."/>
            <person name="Ribeiro J.M.C."/>
        </authorList>
    </citation>
    <scope>NUCLEOTIDE SEQUENCE</scope>
    <source>
        <strain evidence="2">Semi-engorged</strain>
        <tissue evidence="2">Salivary glands</tissue>
    </source>
</reference>
<dbReference type="AlphaFoldDB" id="A0A6B0UY91"/>
<dbReference type="EMBL" id="GIFC01012697">
    <property type="protein sequence ID" value="MXU94780.1"/>
    <property type="molecule type" value="Transcribed_RNA"/>
</dbReference>
<evidence type="ECO:0000256" key="1">
    <source>
        <dbReference type="SAM" id="MobiDB-lite"/>
    </source>
</evidence>
<sequence>MSAAWATLGAAGTLDGPTATLGSTELFCSMPVSSAISVVATGRDVSELVGRPSTSSTRPSSSGSWGPVVPTSTSSRSSAFLDATSPFPSVLAASFILDSIRALSSARSTSSKSSTSSLSAELSVRRPSSEAPALADLPHSLSMSTSSDRTKAIFVKAALFVPRLCLVVAS</sequence>
<organism evidence="2">
    <name type="scientific">Ixodes ricinus</name>
    <name type="common">Common tick</name>
    <name type="synonym">Acarus ricinus</name>
    <dbReference type="NCBI Taxonomy" id="34613"/>
    <lineage>
        <taxon>Eukaryota</taxon>
        <taxon>Metazoa</taxon>
        <taxon>Ecdysozoa</taxon>
        <taxon>Arthropoda</taxon>
        <taxon>Chelicerata</taxon>
        <taxon>Arachnida</taxon>
        <taxon>Acari</taxon>
        <taxon>Parasitiformes</taxon>
        <taxon>Ixodida</taxon>
        <taxon>Ixodoidea</taxon>
        <taxon>Ixodidae</taxon>
        <taxon>Ixodinae</taxon>
        <taxon>Ixodes</taxon>
    </lineage>
</organism>
<feature type="compositionally biased region" description="Low complexity" evidence="1">
    <location>
        <begin position="50"/>
        <end position="78"/>
    </location>
</feature>
<protein>
    <submittedName>
        <fullName evidence="2">Uncharacterized protein</fullName>
    </submittedName>
</protein>
<proteinExistence type="predicted"/>
<evidence type="ECO:0000313" key="2">
    <source>
        <dbReference type="EMBL" id="MXU94780.1"/>
    </source>
</evidence>
<name>A0A6B0UY91_IXORI</name>
<feature type="region of interest" description="Disordered" evidence="1">
    <location>
        <begin position="48"/>
        <end position="78"/>
    </location>
</feature>
<accession>A0A6B0UY91</accession>